<evidence type="ECO:0000259" key="2">
    <source>
        <dbReference type="PROSITE" id="PS50943"/>
    </source>
</evidence>
<reference evidence="4" key="1">
    <citation type="journal article" date="2019" name="Int. J. Syst. Evol. Microbiol.">
        <title>The Global Catalogue of Microorganisms (GCM) 10K type strain sequencing project: providing services to taxonomists for standard genome sequencing and annotation.</title>
        <authorList>
            <consortium name="The Broad Institute Genomics Platform"/>
            <consortium name="The Broad Institute Genome Sequencing Center for Infectious Disease"/>
            <person name="Wu L."/>
            <person name="Ma J."/>
        </authorList>
    </citation>
    <scope>NUCLEOTIDE SEQUENCE [LARGE SCALE GENOMIC DNA]</scope>
    <source>
        <strain evidence="4">JCM 19212</strain>
    </source>
</reference>
<dbReference type="PROSITE" id="PS50943">
    <property type="entry name" value="HTH_CROC1"/>
    <property type="match status" value="1"/>
</dbReference>
<sequence length="140" mass="15407">MPNLGTVLKTEISRLARKEVRGEVEALKKASSTYRREIAELKRQVANLERAVKQTAKALPAQPVKQADHGRIRFSANGLKSHRARLGLSAADFGALVGVSALSIYNWERGKAAPRQAQLQKLANVRGLGKKEARARLERS</sequence>
<keyword evidence="1" id="KW-0175">Coiled coil</keyword>
<dbReference type="CDD" id="cd00093">
    <property type="entry name" value="HTH_XRE"/>
    <property type="match status" value="1"/>
</dbReference>
<dbReference type="Pfam" id="PF01381">
    <property type="entry name" value="HTH_3"/>
    <property type="match status" value="1"/>
</dbReference>
<feature type="coiled-coil region" evidence="1">
    <location>
        <begin position="17"/>
        <end position="58"/>
    </location>
</feature>
<dbReference type="SUPFAM" id="SSF47413">
    <property type="entry name" value="lambda repressor-like DNA-binding domains"/>
    <property type="match status" value="1"/>
</dbReference>
<accession>A0ABP9LD38</accession>
<dbReference type="EMBL" id="BAABKY010000002">
    <property type="protein sequence ID" value="GAA5075367.1"/>
    <property type="molecule type" value="Genomic_DNA"/>
</dbReference>
<evidence type="ECO:0000256" key="1">
    <source>
        <dbReference type="SAM" id="Coils"/>
    </source>
</evidence>
<name>A0ABP9LD38_9GAMM</name>
<dbReference type="Gene3D" id="1.10.260.40">
    <property type="entry name" value="lambda repressor-like DNA-binding domains"/>
    <property type="match status" value="1"/>
</dbReference>
<dbReference type="RefSeq" id="WP_158985795.1">
    <property type="nucleotide sequence ID" value="NZ_BAABKY010000002.1"/>
</dbReference>
<evidence type="ECO:0000313" key="3">
    <source>
        <dbReference type="EMBL" id="GAA5075367.1"/>
    </source>
</evidence>
<feature type="domain" description="HTH cro/C1-type" evidence="2">
    <location>
        <begin position="79"/>
        <end position="125"/>
    </location>
</feature>
<dbReference type="InterPro" id="IPR001387">
    <property type="entry name" value="Cro/C1-type_HTH"/>
</dbReference>
<dbReference type="Proteomes" id="UP001501083">
    <property type="component" value="Unassembled WGS sequence"/>
</dbReference>
<proteinExistence type="predicted"/>
<comment type="caution">
    <text evidence="3">The sequence shown here is derived from an EMBL/GenBank/DDBJ whole genome shotgun (WGS) entry which is preliminary data.</text>
</comment>
<dbReference type="InterPro" id="IPR010982">
    <property type="entry name" value="Lambda_DNA-bd_dom_sf"/>
</dbReference>
<protein>
    <recommendedName>
        <fullName evidence="2">HTH cro/C1-type domain-containing protein</fullName>
    </recommendedName>
</protein>
<keyword evidence="4" id="KW-1185">Reference proteome</keyword>
<evidence type="ECO:0000313" key="4">
    <source>
        <dbReference type="Proteomes" id="UP001501083"/>
    </source>
</evidence>
<gene>
    <name evidence="3" type="ORF">GCM10025759_18850</name>
</gene>
<organism evidence="3 4">
    <name type="scientific">Lysobacter panacisoli</name>
    <dbReference type="NCBI Taxonomy" id="1255263"/>
    <lineage>
        <taxon>Bacteria</taxon>
        <taxon>Pseudomonadati</taxon>
        <taxon>Pseudomonadota</taxon>
        <taxon>Gammaproteobacteria</taxon>
        <taxon>Lysobacterales</taxon>
        <taxon>Lysobacteraceae</taxon>
        <taxon>Lysobacter</taxon>
    </lineage>
</organism>
<dbReference type="SMART" id="SM00530">
    <property type="entry name" value="HTH_XRE"/>
    <property type="match status" value="1"/>
</dbReference>